<feature type="transmembrane region" description="Helical" evidence="7">
    <location>
        <begin position="247"/>
        <end position="267"/>
    </location>
</feature>
<feature type="transmembrane region" description="Helical" evidence="7">
    <location>
        <begin position="215"/>
        <end position="235"/>
    </location>
</feature>
<evidence type="ECO:0000256" key="2">
    <source>
        <dbReference type="ARBA" id="ARBA00007362"/>
    </source>
</evidence>
<gene>
    <name evidence="9" type="ORF">IAA52_10685</name>
</gene>
<dbReference type="SUPFAM" id="SSF103481">
    <property type="entry name" value="Multidrug resistance efflux transporter EmrE"/>
    <property type="match status" value="2"/>
</dbReference>
<evidence type="ECO:0000256" key="4">
    <source>
        <dbReference type="ARBA" id="ARBA00022692"/>
    </source>
</evidence>
<name>A0A9D0ZNN0_9FIRM</name>
<feature type="transmembrane region" description="Helical" evidence="7">
    <location>
        <begin position="106"/>
        <end position="124"/>
    </location>
</feature>
<keyword evidence="4 7" id="KW-0812">Transmembrane</keyword>
<keyword evidence="3" id="KW-1003">Cell membrane</keyword>
<dbReference type="GO" id="GO:0005886">
    <property type="term" value="C:plasma membrane"/>
    <property type="evidence" value="ECO:0007669"/>
    <property type="project" value="UniProtKB-SubCell"/>
</dbReference>
<dbReference type="Gene3D" id="1.10.3730.20">
    <property type="match status" value="2"/>
</dbReference>
<evidence type="ECO:0000256" key="6">
    <source>
        <dbReference type="ARBA" id="ARBA00023136"/>
    </source>
</evidence>
<evidence type="ECO:0000259" key="8">
    <source>
        <dbReference type="Pfam" id="PF00892"/>
    </source>
</evidence>
<comment type="similarity">
    <text evidence="2">Belongs to the EamA transporter family.</text>
</comment>
<feature type="domain" description="EamA" evidence="8">
    <location>
        <begin position="7"/>
        <end position="146"/>
    </location>
</feature>
<proteinExistence type="inferred from homology"/>
<comment type="subcellular location">
    <subcellularLocation>
        <location evidence="1">Cell membrane</location>
        <topology evidence="1">Multi-pass membrane protein</topology>
    </subcellularLocation>
</comment>
<keyword evidence="5 7" id="KW-1133">Transmembrane helix</keyword>
<keyword evidence="6 7" id="KW-0472">Membrane</keyword>
<protein>
    <submittedName>
        <fullName evidence="9">DMT family transporter</fullName>
    </submittedName>
</protein>
<dbReference type="InterPro" id="IPR000620">
    <property type="entry name" value="EamA_dom"/>
</dbReference>
<evidence type="ECO:0000256" key="5">
    <source>
        <dbReference type="ARBA" id="ARBA00022989"/>
    </source>
</evidence>
<sequence>MNKQFRGGLYLALAAFIWGMAFSAQSEGGKYMGPFAFTAVRSLITFVTLMLFELVGTRSAKRSPQAGEAPLSAYIKVGVPLGVVMFAATALQQLGLSIDPSTAKSGFITALYIVIVPLLGLLLYRKRVTPLMWVGVALAVAGLALLCLKEGFTVGYGDLVTLACAVMFAIHIVAVDRFAGGLSAPRLCCVQFGVAGVLALAVAFCVETVRFADMLACWPSLLYVGVCSGALGYTLQIAGQKYIEPTIASLILCLESVFAAVGGWLLLGQTLTPREIVGCALMLAACMLAQLPEKRTAHEGA</sequence>
<dbReference type="Proteomes" id="UP000824260">
    <property type="component" value="Unassembled WGS sequence"/>
</dbReference>
<organism evidence="9 10">
    <name type="scientific">Candidatus Pullichristensenella stercorigallinarum</name>
    <dbReference type="NCBI Taxonomy" id="2840909"/>
    <lineage>
        <taxon>Bacteria</taxon>
        <taxon>Bacillati</taxon>
        <taxon>Bacillota</taxon>
        <taxon>Clostridia</taxon>
        <taxon>Candidatus Pullichristensenella</taxon>
    </lineage>
</organism>
<feature type="transmembrane region" description="Helical" evidence="7">
    <location>
        <begin position="33"/>
        <end position="52"/>
    </location>
</feature>
<evidence type="ECO:0000256" key="7">
    <source>
        <dbReference type="SAM" id="Phobius"/>
    </source>
</evidence>
<feature type="transmembrane region" description="Helical" evidence="7">
    <location>
        <begin position="187"/>
        <end position="209"/>
    </location>
</feature>
<evidence type="ECO:0000256" key="3">
    <source>
        <dbReference type="ARBA" id="ARBA00022475"/>
    </source>
</evidence>
<dbReference type="PANTHER" id="PTHR42920:SF5">
    <property type="entry name" value="EAMA DOMAIN-CONTAINING PROTEIN"/>
    <property type="match status" value="1"/>
</dbReference>
<feature type="transmembrane region" description="Helical" evidence="7">
    <location>
        <begin position="154"/>
        <end position="175"/>
    </location>
</feature>
<feature type="transmembrane region" description="Helical" evidence="7">
    <location>
        <begin position="131"/>
        <end position="148"/>
    </location>
</feature>
<feature type="domain" description="EamA" evidence="8">
    <location>
        <begin position="156"/>
        <end position="288"/>
    </location>
</feature>
<dbReference type="Pfam" id="PF00892">
    <property type="entry name" value="EamA"/>
    <property type="match status" value="2"/>
</dbReference>
<feature type="transmembrane region" description="Helical" evidence="7">
    <location>
        <begin position="73"/>
        <end position="94"/>
    </location>
</feature>
<reference evidence="9" key="2">
    <citation type="journal article" date="2021" name="PeerJ">
        <title>Extensive microbial diversity within the chicken gut microbiome revealed by metagenomics and culture.</title>
        <authorList>
            <person name="Gilroy R."/>
            <person name="Ravi A."/>
            <person name="Getino M."/>
            <person name="Pursley I."/>
            <person name="Horton D.L."/>
            <person name="Alikhan N.F."/>
            <person name="Baker D."/>
            <person name="Gharbi K."/>
            <person name="Hall N."/>
            <person name="Watson M."/>
            <person name="Adriaenssens E.M."/>
            <person name="Foster-Nyarko E."/>
            <person name="Jarju S."/>
            <person name="Secka A."/>
            <person name="Antonio M."/>
            <person name="Oren A."/>
            <person name="Chaudhuri R.R."/>
            <person name="La Ragione R."/>
            <person name="Hildebrand F."/>
            <person name="Pallen M.J."/>
        </authorList>
    </citation>
    <scope>NUCLEOTIDE SEQUENCE</scope>
    <source>
        <strain evidence="9">ChiSjej6B24-2974</strain>
    </source>
</reference>
<comment type="caution">
    <text evidence="9">The sequence shown here is derived from an EMBL/GenBank/DDBJ whole genome shotgun (WGS) entry which is preliminary data.</text>
</comment>
<dbReference type="EMBL" id="DVFZ01000102">
    <property type="protein sequence ID" value="HIQ83552.1"/>
    <property type="molecule type" value="Genomic_DNA"/>
</dbReference>
<evidence type="ECO:0000256" key="1">
    <source>
        <dbReference type="ARBA" id="ARBA00004651"/>
    </source>
</evidence>
<evidence type="ECO:0000313" key="10">
    <source>
        <dbReference type="Proteomes" id="UP000824260"/>
    </source>
</evidence>
<dbReference type="InterPro" id="IPR051258">
    <property type="entry name" value="Diverse_Substrate_Transporter"/>
</dbReference>
<accession>A0A9D0ZNN0</accession>
<evidence type="ECO:0000313" key="9">
    <source>
        <dbReference type="EMBL" id="HIQ83552.1"/>
    </source>
</evidence>
<dbReference type="PANTHER" id="PTHR42920">
    <property type="entry name" value="OS03G0707200 PROTEIN-RELATED"/>
    <property type="match status" value="1"/>
</dbReference>
<dbReference type="AlphaFoldDB" id="A0A9D0ZNN0"/>
<reference evidence="9" key="1">
    <citation type="submission" date="2020-10" db="EMBL/GenBank/DDBJ databases">
        <authorList>
            <person name="Gilroy R."/>
        </authorList>
    </citation>
    <scope>NUCLEOTIDE SEQUENCE</scope>
    <source>
        <strain evidence="9">ChiSjej6B24-2974</strain>
    </source>
</reference>
<dbReference type="InterPro" id="IPR037185">
    <property type="entry name" value="EmrE-like"/>
</dbReference>